<dbReference type="PANTHER" id="PTHR33445">
    <property type="entry name" value="ATP SYNTHASE SUBUNIT B', CHLOROPLASTIC"/>
    <property type="match status" value="1"/>
</dbReference>
<dbReference type="GO" id="GO:0046933">
    <property type="term" value="F:proton-transporting ATP synthase activity, rotational mechanism"/>
    <property type="evidence" value="ECO:0007669"/>
    <property type="project" value="UniProtKB-UniRule"/>
</dbReference>
<comment type="similarity">
    <text evidence="1 13 14">Belongs to the ATPase B chain family.</text>
</comment>
<dbReference type="GO" id="GO:0045259">
    <property type="term" value="C:proton-transporting ATP synthase complex"/>
    <property type="evidence" value="ECO:0007669"/>
    <property type="project" value="UniProtKB-KW"/>
</dbReference>
<dbReference type="GO" id="GO:0012505">
    <property type="term" value="C:endomembrane system"/>
    <property type="evidence" value="ECO:0007669"/>
    <property type="project" value="UniProtKB-SubCell"/>
</dbReference>
<dbReference type="HAMAP" id="MF_01398">
    <property type="entry name" value="ATP_synth_b_bprime"/>
    <property type="match status" value="1"/>
</dbReference>
<keyword evidence="5 13" id="KW-0375">Hydrogen ion transport</keyword>
<name>A0A143DCZ0_9PROT</name>
<keyword evidence="13" id="KW-1003">Cell membrane</keyword>
<evidence type="ECO:0000256" key="6">
    <source>
        <dbReference type="ARBA" id="ARBA00022989"/>
    </source>
</evidence>
<feature type="transmembrane region" description="Helical" evidence="13">
    <location>
        <begin position="12"/>
        <end position="32"/>
    </location>
</feature>
<proteinExistence type="inferred from homology"/>
<dbReference type="InterPro" id="IPR002146">
    <property type="entry name" value="ATP_synth_b/b'su_bac/chlpt"/>
</dbReference>
<evidence type="ECO:0000256" key="2">
    <source>
        <dbReference type="ARBA" id="ARBA00022448"/>
    </source>
</evidence>
<evidence type="ECO:0000256" key="3">
    <source>
        <dbReference type="ARBA" id="ARBA00022547"/>
    </source>
</evidence>
<evidence type="ECO:0000256" key="9">
    <source>
        <dbReference type="ARBA" id="ARBA00023310"/>
    </source>
</evidence>
<dbReference type="GO" id="GO:0005886">
    <property type="term" value="C:plasma membrane"/>
    <property type="evidence" value="ECO:0007669"/>
    <property type="project" value="UniProtKB-SubCell"/>
</dbReference>
<comment type="function">
    <text evidence="10 13">F(1)F(0) ATP synthase produces ATP from ADP in the presence of a proton or sodium gradient. F-type ATPases consist of two structural domains, F(1) containing the extramembraneous catalytic core and F(0) containing the membrane proton channel, linked together by a central stalk and a peripheral stalk. During catalysis, ATP synthesis in the catalytic domain of F(1) is coupled via a rotary mechanism of the central stalk subunits to proton translocation.</text>
</comment>
<evidence type="ECO:0000256" key="12">
    <source>
        <dbReference type="ARBA" id="ARBA00037847"/>
    </source>
</evidence>
<dbReference type="OrthoDB" id="9805716at2"/>
<sequence>MPQFEPSTFASQLFWLAVTFTLLYVLVSRYAIPRLGEIMEQRQRTVEDDLDRAKLLKAETETSIRAYEKALTDARSKAQDLLRQAQEEVTRQAEIRNREVSVRLAAQIRDGEDRIAKARDAALVSVRDLASVVASDAAAKLSGVAFDAERVRSAVADAVKEGD</sequence>
<dbReference type="GeneID" id="53316443"/>
<organism evidence="15 16">
    <name type="scientific">Haematospirillum jordaniae</name>
    <dbReference type="NCBI Taxonomy" id="1549855"/>
    <lineage>
        <taxon>Bacteria</taxon>
        <taxon>Pseudomonadati</taxon>
        <taxon>Pseudomonadota</taxon>
        <taxon>Alphaproteobacteria</taxon>
        <taxon>Rhodospirillales</taxon>
        <taxon>Novispirillaceae</taxon>
        <taxon>Haematospirillum</taxon>
    </lineage>
</organism>
<keyword evidence="4 13" id="KW-0812">Transmembrane</keyword>
<dbReference type="PANTHER" id="PTHR33445:SF1">
    <property type="entry name" value="ATP SYNTHASE SUBUNIT B"/>
    <property type="match status" value="1"/>
</dbReference>
<evidence type="ECO:0000256" key="11">
    <source>
        <dbReference type="ARBA" id="ARBA00025614"/>
    </source>
</evidence>
<evidence type="ECO:0000256" key="7">
    <source>
        <dbReference type="ARBA" id="ARBA00023065"/>
    </source>
</evidence>
<gene>
    <name evidence="13" type="primary">atpF</name>
    <name evidence="15" type="ORF">AY555_04665</name>
</gene>
<keyword evidence="16" id="KW-1185">Reference proteome</keyword>
<dbReference type="AlphaFoldDB" id="A0A143DCZ0"/>
<evidence type="ECO:0000256" key="4">
    <source>
        <dbReference type="ARBA" id="ARBA00022692"/>
    </source>
</evidence>
<keyword evidence="7 13" id="KW-0406">Ion transport</keyword>
<comment type="subunit">
    <text evidence="13">F-type ATPases have 2 components, F(1) - the catalytic core - and F(0) - the membrane proton channel. F(1) has five subunits: alpha(3), beta(3), gamma(1), delta(1), epsilon(1). F(0) has three main subunits: a(1), b(2) and c(10-14). The alpha and beta chains form an alternating ring which encloses part of the gamma chain. F(1) is attached to F(0) by a central stalk formed by the gamma and epsilon chains, while a peripheral stalk is formed by the delta and b chains.</text>
</comment>
<protein>
    <recommendedName>
        <fullName evidence="13">ATP synthase subunit b</fullName>
    </recommendedName>
    <alternativeName>
        <fullName evidence="13">ATP synthase F(0) sector subunit b</fullName>
    </alternativeName>
    <alternativeName>
        <fullName evidence="13">ATPase subunit I</fullName>
    </alternativeName>
    <alternativeName>
        <fullName evidence="13">F-type ATPase subunit b</fullName>
        <shortName evidence="13">F-ATPase subunit b</shortName>
    </alternativeName>
</protein>
<evidence type="ECO:0000256" key="8">
    <source>
        <dbReference type="ARBA" id="ARBA00023136"/>
    </source>
</evidence>
<dbReference type="RefSeq" id="WP_066134072.1">
    <property type="nucleotide sequence ID" value="NZ_CP014525.1"/>
</dbReference>
<evidence type="ECO:0000313" key="16">
    <source>
        <dbReference type="Proteomes" id="UP000076066"/>
    </source>
</evidence>
<keyword evidence="9 13" id="KW-0066">ATP synthesis</keyword>
<reference evidence="15 16" key="1">
    <citation type="submission" date="2016-02" db="EMBL/GenBank/DDBJ databases">
        <title>Complete Genome of H5569, the type strain of the newly described species Haematospirillium jordaniae.</title>
        <authorList>
            <person name="Nicholson A.C."/>
            <person name="Humrighouse B.W."/>
            <person name="Loparov V."/>
            <person name="McQuiston J.R."/>
        </authorList>
    </citation>
    <scope>NUCLEOTIDE SEQUENCE [LARGE SCALE GENOMIC DNA]</scope>
    <source>
        <strain evidence="15 16">H5569</strain>
    </source>
</reference>
<dbReference type="GO" id="GO:0046961">
    <property type="term" value="F:proton-transporting ATPase activity, rotational mechanism"/>
    <property type="evidence" value="ECO:0007669"/>
    <property type="project" value="TreeGrafter"/>
</dbReference>
<accession>A0A143DCZ0</accession>
<evidence type="ECO:0000256" key="1">
    <source>
        <dbReference type="ARBA" id="ARBA00005513"/>
    </source>
</evidence>
<keyword evidence="8 13" id="KW-0472">Membrane</keyword>
<evidence type="ECO:0000256" key="13">
    <source>
        <dbReference type="HAMAP-Rule" id="MF_01398"/>
    </source>
</evidence>
<evidence type="ECO:0000256" key="5">
    <source>
        <dbReference type="ARBA" id="ARBA00022781"/>
    </source>
</evidence>
<keyword evidence="3 13" id="KW-0138">CF(0)</keyword>
<evidence type="ECO:0000256" key="10">
    <source>
        <dbReference type="ARBA" id="ARBA00025198"/>
    </source>
</evidence>
<dbReference type="KEGG" id="hjo:AY555_04665"/>
<keyword evidence="2 13" id="KW-0813">Transport</keyword>
<dbReference type="EMBL" id="CP014525">
    <property type="protein sequence ID" value="AMW34592.1"/>
    <property type="molecule type" value="Genomic_DNA"/>
</dbReference>
<evidence type="ECO:0000256" key="14">
    <source>
        <dbReference type="RuleBase" id="RU003848"/>
    </source>
</evidence>
<comment type="function">
    <text evidence="11">Component of the F(0) channel, it forms part of the peripheral stalk, linking F(1) to F(0). The b'-subunit is a diverged and duplicated form of b found in plants and photosynthetic bacteria.</text>
</comment>
<dbReference type="Gene3D" id="6.10.250.1580">
    <property type="match status" value="1"/>
</dbReference>
<dbReference type="InterPro" id="IPR050059">
    <property type="entry name" value="ATP_synthase_B_chain"/>
</dbReference>
<dbReference type="STRING" id="1549855.AY555_04665"/>
<dbReference type="CDD" id="cd06503">
    <property type="entry name" value="ATP-synt_Fo_b"/>
    <property type="match status" value="1"/>
</dbReference>
<evidence type="ECO:0000313" key="15">
    <source>
        <dbReference type="EMBL" id="AMW34592.1"/>
    </source>
</evidence>
<dbReference type="Pfam" id="PF00430">
    <property type="entry name" value="ATP-synt_B"/>
    <property type="match status" value="1"/>
</dbReference>
<dbReference type="Proteomes" id="UP000076066">
    <property type="component" value="Chromosome"/>
</dbReference>
<comment type="subcellular location">
    <subcellularLocation>
        <location evidence="13">Cell membrane</location>
        <topology evidence="13">Single-pass membrane protein</topology>
    </subcellularLocation>
    <subcellularLocation>
        <location evidence="12">Endomembrane system</location>
        <topology evidence="12">Single-pass membrane protein</topology>
    </subcellularLocation>
</comment>
<keyword evidence="6 13" id="KW-1133">Transmembrane helix</keyword>